<feature type="transmembrane region" description="Helical" evidence="8">
    <location>
        <begin position="103"/>
        <end position="123"/>
    </location>
</feature>
<dbReference type="GO" id="GO:0005886">
    <property type="term" value="C:plasma membrane"/>
    <property type="evidence" value="ECO:0007669"/>
    <property type="project" value="UniProtKB-SubCell"/>
</dbReference>
<comment type="caution">
    <text evidence="10">The sequence shown here is derived from an EMBL/GenBank/DDBJ whole genome shotgun (WGS) entry which is preliminary data.</text>
</comment>
<dbReference type="RefSeq" id="WP_119530885.1">
    <property type="nucleotide sequence ID" value="NZ_JBHSSP010000021.1"/>
</dbReference>
<sequence length="540" mass="62167">MKFLRKLWDLKFYFVLFIFVVLNHIALGYTFTPLEVLASYVLIVLLYRYIPFLFYAVILIYGLVGGCYLPQAIIYGPVQSGIIASLFETNSVEAKEYLSTIPFWIYAVSVLFVLFSWVVAYYGKKRKAYIRRYHSYRRRPMTRYPVTPGRAIAVSLAVLFVIIGCIYKPYKLAGSHFYQQMAFSRVYPLFYFVKIYRDYQQYFIQKDALTKDINKQSSWQITSVEPKYKTYVVIIGESARQDYFSVYGKFDLNTTPFLEQTPSKIYNGYIAAASNTYMSIFYTMYQHLADKTVYENNIVSLAKQAGFNTAWLSSQGYLGEYDTIASRLGVQADSSYFPTHGVFDLSNAKDKDLLPLLENTLQTASDKPRVVFLHMIGSHPSFCHRLWENVNYDYLNKNMSCYVQSIKQTDDFIAAVVDIVKKQSPSYSVMYFSDHGLTYPNSQTGSFANLTIGQNFQENYRVPFVVLSSDDTEHQVINFQQSATNFIQGFAEWTGIKLANYANAPSFFLGTNQPIKVFNQFSWVNFADLPVQPIIAAPEK</sequence>
<feature type="transmembrane region" description="Helical" evidence="8">
    <location>
        <begin position="12"/>
        <end position="31"/>
    </location>
</feature>
<evidence type="ECO:0000313" key="11">
    <source>
        <dbReference type="Proteomes" id="UP000265916"/>
    </source>
</evidence>
<keyword evidence="4 8" id="KW-0812">Transmembrane</keyword>
<keyword evidence="11" id="KW-1185">Reference proteome</keyword>
<dbReference type="Proteomes" id="UP000265916">
    <property type="component" value="Unassembled WGS sequence"/>
</dbReference>
<dbReference type="InterPro" id="IPR017850">
    <property type="entry name" value="Alkaline_phosphatase_core_sf"/>
</dbReference>
<evidence type="ECO:0000256" key="6">
    <source>
        <dbReference type="ARBA" id="ARBA00023136"/>
    </source>
</evidence>
<dbReference type="PANTHER" id="PTHR30443:SF4">
    <property type="entry name" value="PHOSPHOETHANOLAMINE TRANSFERASE OPGE-RELATED"/>
    <property type="match status" value="1"/>
</dbReference>
<dbReference type="SUPFAM" id="SSF53649">
    <property type="entry name" value="Alkaline phosphatase-like"/>
    <property type="match status" value="1"/>
</dbReference>
<dbReference type="AlphaFoldDB" id="A0A3A1YSB7"/>
<feature type="transmembrane region" description="Helical" evidence="8">
    <location>
        <begin position="68"/>
        <end position="87"/>
    </location>
</feature>
<name>A0A3A1YSB7_9GAMM</name>
<dbReference type="GO" id="GO:0009244">
    <property type="term" value="P:lipopolysaccharide core region biosynthetic process"/>
    <property type="evidence" value="ECO:0007669"/>
    <property type="project" value="TreeGrafter"/>
</dbReference>
<comment type="subcellular location">
    <subcellularLocation>
        <location evidence="1">Cell membrane</location>
        <topology evidence="1">Multi-pass membrane protein</topology>
    </subcellularLocation>
</comment>
<dbReference type="InterPro" id="IPR058130">
    <property type="entry name" value="PEA_transf_C"/>
</dbReference>
<evidence type="ECO:0000256" key="4">
    <source>
        <dbReference type="ARBA" id="ARBA00022692"/>
    </source>
</evidence>
<feature type="transmembrane region" description="Helical" evidence="8">
    <location>
        <begin position="144"/>
        <end position="170"/>
    </location>
</feature>
<dbReference type="OrthoDB" id="9786870at2"/>
<comment type="similarity">
    <text evidence="7">Belongs to the phosphoethanolamine transferase family.</text>
</comment>
<evidence type="ECO:0000256" key="8">
    <source>
        <dbReference type="SAM" id="Phobius"/>
    </source>
</evidence>
<keyword evidence="6 8" id="KW-0472">Membrane</keyword>
<dbReference type="CDD" id="cd16017">
    <property type="entry name" value="LptA"/>
    <property type="match status" value="1"/>
</dbReference>
<evidence type="ECO:0000256" key="5">
    <source>
        <dbReference type="ARBA" id="ARBA00022989"/>
    </source>
</evidence>
<gene>
    <name evidence="10" type="ORF">CKF58_03145</name>
</gene>
<evidence type="ECO:0000313" key="10">
    <source>
        <dbReference type="EMBL" id="RIY38917.1"/>
    </source>
</evidence>
<reference evidence="10 11" key="1">
    <citation type="submission" date="2017-08" db="EMBL/GenBank/DDBJ databases">
        <title>Reclassification of Bisgaard taxon 37 and 44.</title>
        <authorList>
            <person name="Christensen H."/>
        </authorList>
    </citation>
    <scope>NUCLEOTIDE SEQUENCE [LARGE SCALE GENOMIC DNA]</scope>
    <source>
        <strain evidence="10 11">111</strain>
    </source>
</reference>
<evidence type="ECO:0000256" key="3">
    <source>
        <dbReference type="ARBA" id="ARBA00022679"/>
    </source>
</evidence>
<keyword evidence="2" id="KW-1003">Cell membrane</keyword>
<keyword evidence="3" id="KW-0808">Transferase</keyword>
<dbReference type="Pfam" id="PF00884">
    <property type="entry name" value="Sulfatase"/>
    <property type="match status" value="1"/>
</dbReference>
<proteinExistence type="inferred from homology"/>
<dbReference type="GO" id="GO:0016776">
    <property type="term" value="F:phosphotransferase activity, phosphate group as acceptor"/>
    <property type="evidence" value="ECO:0007669"/>
    <property type="project" value="TreeGrafter"/>
</dbReference>
<dbReference type="EMBL" id="NRJG01000049">
    <property type="protein sequence ID" value="RIY38917.1"/>
    <property type="molecule type" value="Genomic_DNA"/>
</dbReference>
<feature type="transmembrane region" description="Helical" evidence="8">
    <location>
        <begin position="37"/>
        <end position="61"/>
    </location>
</feature>
<dbReference type="InterPro" id="IPR040423">
    <property type="entry name" value="PEA_transferase"/>
</dbReference>
<evidence type="ECO:0000256" key="7">
    <source>
        <dbReference type="ARBA" id="ARBA00038481"/>
    </source>
</evidence>
<protein>
    <recommendedName>
        <fullName evidence="9">Sulfatase N-terminal domain-containing protein</fullName>
    </recommendedName>
</protein>
<dbReference type="InterPro" id="IPR000917">
    <property type="entry name" value="Sulfatase_N"/>
</dbReference>
<accession>A0A3A1YSB7</accession>
<evidence type="ECO:0000256" key="2">
    <source>
        <dbReference type="ARBA" id="ARBA00022475"/>
    </source>
</evidence>
<evidence type="ECO:0000259" key="9">
    <source>
        <dbReference type="Pfam" id="PF00884"/>
    </source>
</evidence>
<evidence type="ECO:0000256" key="1">
    <source>
        <dbReference type="ARBA" id="ARBA00004651"/>
    </source>
</evidence>
<dbReference type="Gene3D" id="3.40.720.10">
    <property type="entry name" value="Alkaline Phosphatase, subunit A"/>
    <property type="match status" value="1"/>
</dbReference>
<feature type="domain" description="Sulfatase N-terminal" evidence="9">
    <location>
        <begin position="229"/>
        <end position="496"/>
    </location>
</feature>
<organism evidence="10 11">
    <name type="scientific">Psittacicella hinzii</name>
    <dbReference type="NCBI Taxonomy" id="2028575"/>
    <lineage>
        <taxon>Bacteria</taxon>
        <taxon>Pseudomonadati</taxon>
        <taxon>Pseudomonadota</taxon>
        <taxon>Gammaproteobacteria</taxon>
        <taxon>Pasteurellales</taxon>
        <taxon>Psittacicellaceae</taxon>
        <taxon>Psittacicella</taxon>
    </lineage>
</organism>
<keyword evidence="5 8" id="KW-1133">Transmembrane helix</keyword>
<dbReference type="PANTHER" id="PTHR30443">
    <property type="entry name" value="INNER MEMBRANE PROTEIN"/>
    <property type="match status" value="1"/>
</dbReference>